<keyword evidence="2" id="KW-1185">Reference proteome</keyword>
<evidence type="ECO:0000313" key="1">
    <source>
        <dbReference type="EMBL" id="CDI81024.1"/>
    </source>
</evidence>
<reference evidence="1" key="1">
    <citation type="submission" date="2013-10" db="EMBL/GenBank/DDBJ databases">
        <title>Genomic analysis of the causative agents of coccidiosis in chickens.</title>
        <authorList>
            <person name="Reid A.J."/>
            <person name="Blake D."/>
            <person name="Billington K."/>
            <person name="Browne H."/>
            <person name="Dunn M."/>
            <person name="Hung S."/>
            <person name="Kawahara F."/>
            <person name="Miranda-Saavedra D."/>
            <person name="Mourier T."/>
            <person name="Nagra H."/>
            <person name="Otto T.D."/>
            <person name="Rawlings N."/>
            <person name="Sanchez A."/>
            <person name="Sanders M."/>
            <person name="Subramaniam C."/>
            <person name="Tay Y."/>
            <person name="Dear P."/>
            <person name="Doerig C."/>
            <person name="Gruber A."/>
            <person name="Parkinson J."/>
            <person name="Shirley M."/>
            <person name="Wan K.L."/>
            <person name="Berriman M."/>
            <person name="Tomley F."/>
            <person name="Pain A."/>
        </authorList>
    </citation>
    <scope>NUCLEOTIDE SEQUENCE [LARGE SCALE GENOMIC DNA]</scope>
    <source>
        <strain evidence="1">Houghton</strain>
    </source>
</reference>
<dbReference type="RefSeq" id="XP_013249124.1">
    <property type="nucleotide sequence ID" value="XM_013393670.1"/>
</dbReference>
<feature type="non-terminal residue" evidence="1">
    <location>
        <position position="74"/>
    </location>
</feature>
<dbReference type="VEuPathDB" id="ToxoDB:EAH_00058190"/>
<dbReference type="GO" id="GO:0008168">
    <property type="term" value="F:methyltransferase activity"/>
    <property type="evidence" value="ECO:0007669"/>
    <property type="project" value="InterPro"/>
</dbReference>
<dbReference type="AlphaFoldDB" id="U6GR12"/>
<dbReference type="GeneID" id="25273889"/>
<dbReference type="Pfam" id="PF04252">
    <property type="entry name" value="SFM1-like"/>
    <property type="match status" value="1"/>
</dbReference>
<dbReference type="OrthoDB" id="373498at2759"/>
<accession>U6GR12</accession>
<dbReference type="InterPro" id="IPR007364">
    <property type="entry name" value="SFM1-like"/>
</dbReference>
<protein>
    <submittedName>
        <fullName evidence="1">Uncharacterized protein</fullName>
    </submittedName>
</protein>
<dbReference type="Proteomes" id="UP000018050">
    <property type="component" value="Unassembled WGS sequence"/>
</dbReference>
<dbReference type="EMBL" id="HG671449">
    <property type="protein sequence ID" value="CDI81024.1"/>
    <property type="molecule type" value="Genomic_DNA"/>
</dbReference>
<reference evidence="1" key="2">
    <citation type="submission" date="2013-10" db="EMBL/GenBank/DDBJ databases">
        <authorList>
            <person name="Aslett M."/>
        </authorList>
    </citation>
    <scope>NUCLEOTIDE SEQUENCE [LARGE SCALE GENOMIC DNA]</scope>
    <source>
        <strain evidence="1">Houghton</strain>
    </source>
</reference>
<proteinExistence type="predicted"/>
<name>U6GR12_EIMAC</name>
<gene>
    <name evidence="1" type="ORF">EAH_00058190</name>
</gene>
<organism evidence="1 2">
    <name type="scientific">Eimeria acervulina</name>
    <name type="common">Coccidian parasite</name>
    <dbReference type="NCBI Taxonomy" id="5801"/>
    <lineage>
        <taxon>Eukaryota</taxon>
        <taxon>Sar</taxon>
        <taxon>Alveolata</taxon>
        <taxon>Apicomplexa</taxon>
        <taxon>Conoidasida</taxon>
        <taxon>Coccidia</taxon>
        <taxon>Eucoccidiorida</taxon>
        <taxon>Eimeriorina</taxon>
        <taxon>Eimeriidae</taxon>
        <taxon>Eimeria</taxon>
    </lineage>
</organism>
<sequence>MFYSHQLQSIYKQDMENYPQLEDLKGQLKGRLLSDSVETLEDLDWNRVVLLDMDAEEELKTEDAERFDAVLVGG</sequence>
<evidence type="ECO:0000313" key="2">
    <source>
        <dbReference type="Proteomes" id="UP000018050"/>
    </source>
</evidence>